<name>X1HS32_9ZZZZ</name>
<evidence type="ECO:0000313" key="2">
    <source>
        <dbReference type="EMBL" id="GAH59885.1"/>
    </source>
</evidence>
<feature type="non-terminal residue" evidence="2">
    <location>
        <position position="43"/>
    </location>
</feature>
<dbReference type="EMBL" id="BARU01021379">
    <property type="protein sequence ID" value="GAH59885.1"/>
    <property type="molecule type" value="Genomic_DNA"/>
</dbReference>
<sequence>MKDENITQKTSRSESGAILPMVIILMLALTLTGIAFLNAGILE</sequence>
<feature type="transmembrane region" description="Helical" evidence="1">
    <location>
        <begin position="21"/>
        <end position="42"/>
    </location>
</feature>
<proteinExistence type="predicted"/>
<keyword evidence="1" id="KW-0472">Membrane</keyword>
<evidence type="ECO:0000256" key="1">
    <source>
        <dbReference type="SAM" id="Phobius"/>
    </source>
</evidence>
<keyword evidence="1" id="KW-0812">Transmembrane</keyword>
<protein>
    <submittedName>
        <fullName evidence="2">Uncharacterized protein</fullName>
    </submittedName>
</protein>
<organism evidence="2">
    <name type="scientific">marine sediment metagenome</name>
    <dbReference type="NCBI Taxonomy" id="412755"/>
    <lineage>
        <taxon>unclassified sequences</taxon>
        <taxon>metagenomes</taxon>
        <taxon>ecological metagenomes</taxon>
    </lineage>
</organism>
<dbReference type="AlphaFoldDB" id="X1HS32"/>
<comment type="caution">
    <text evidence="2">The sequence shown here is derived from an EMBL/GenBank/DDBJ whole genome shotgun (WGS) entry which is preliminary data.</text>
</comment>
<accession>X1HS32</accession>
<keyword evidence="1" id="KW-1133">Transmembrane helix</keyword>
<gene>
    <name evidence="2" type="ORF">S03H2_34999</name>
</gene>
<reference evidence="2" key="1">
    <citation type="journal article" date="2014" name="Front. Microbiol.">
        <title>High frequency of phylogenetically diverse reductive dehalogenase-homologous genes in deep subseafloor sedimentary metagenomes.</title>
        <authorList>
            <person name="Kawai M."/>
            <person name="Futagami T."/>
            <person name="Toyoda A."/>
            <person name="Takaki Y."/>
            <person name="Nishi S."/>
            <person name="Hori S."/>
            <person name="Arai W."/>
            <person name="Tsubouchi T."/>
            <person name="Morono Y."/>
            <person name="Uchiyama I."/>
            <person name="Ito T."/>
            <person name="Fujiyama A."/>
            <person name="Inagaki F."/>
            <person name="Takami H."/>
        </authorList>
    </citation>
    <scope>NUCLEOTIDE SEQUENCE</scope>
    <source>
        <strain evidence="2">Expedition CK06-06</strain>
    </source>
</reference>